<evidence type="ECO:0000259" key="1">
    <source>
        <dbReference type="Pfam" id="PF06259"/>
    </source>
</evidence>
<dbReference type="KEGG" id="cpeg:CPELA_01275"/>
<dbReference type="EMBL" id="CP035299">
    <property type="protein sequence ID" value="QAU51555.1"/>
    <property type="molecule type" value="Genomic_DNA"/>
</dbReference>
<dbReference type="SUPFAM" id="SSF53474">
    <property type="entry name" value="alpha/beta-Hydrolases"/>
    <property type="match status" value="1"/>
</dbReference>
<organism evidence="2 3">
    <name type="scientific">Corynebacterium pelargi</name>
    <dbReference type="NCBI Taxonomy" id="1471400"/>
    <lineage>
        <taxon>Bacteria</taxon>
        <taxon>Bacillati</taxon>
        <taxon>Actinomycetota</taxon>
        <taxon>Actinomycetes</taxon>
        <taxon>Mycobacteriales</taxon>
        <taxon>Corynebacteriaceae</taxon>
        <taxon>Corynebacterium</taxon>
    </lineage>
</organism>
<dbReference type="Pfam" id="PF06259">
    <property type="entry name" value="Abhydrolase_8"/>
    <property type="match status" value="1"/>
</dbReference>
<gene>
    <name evidence="2" type="ORF">CPELA_01275</name>
</gene>
<sequence>MSTPLKASELAAAAAIHHGNRASLLSVAQAHAQQWERGFQFSSGEAFDAGHRMLLGQLARWQHTSGIYEDIAQILQLTSTAQRELEQILDAITGLPQQVFNAIPGMGALYLGLHAMGQELDRACAQQLNALCAQPAEKVALPEDPEAQILQIGEGTAVVAYGDIEHASSIVTLVPGVGSSNPEHWPRKLEEAKTVAASTGGAAIAWMGYIAPPHVVGGIATEPAVVGAEDLQRFQSSLRAQNPEAKLVVMGHSYGSVLTGYAARDGLEADTIIYAGSPGVPGYPKHEHTKVIAVMNHGDPIGLSGTNQGALHGMDPAARSYRSEKWDLPRLGHAYAAHPEFLERLKQELAP</sequence>
<proteinExistence type="predicted"/>
<dbReference type="InterPro" id="IPR029058">
    <property type="entry name" value="AB_hydrolase_fold"/>
</dbReference>
<keyword evidence="3" id="KW-1185">Reference proteome</keyword>
<dbReference type="Proteomes" id="UP000288929">
    <property type="component" value="Chromosome"/>
</dbReference>
<protein>
    <recommendedName>
        <fullName evidence="1">DUF1023 domain-containing protein</fullName>
    </recommendedName>
</protein>
<dbReference type="AlphaFoldDB" id="A0A410W6G5"/>
<reference evidence="2 3" key="1">
    <citation type="submission" date="2019-01" db="EMBL/GenBank/DDBJ databases">
        <authorList>
            <person name="Ruckert C."/>
            <person name="Busche T."/>
            <person name="Kalinowski J."/>
        </authorList>
    </citation>
    <scope>NUCLEOTIDE SEQUENCE [LARGE SCALE GENOMIC DNA]</scope>
    <source>
        <strain evidence="2 3">136/3</strain>
    </source>
</reference>
<dbReference type="Gene3D" id="3.40.50.1820">
    <property type="entry name" value="alpha/beta hydrolase"/>
    <property type="match status" value="1"/>
</dbReference>
<accession>A0A410W6G5</accession>
<dbReference type="InterPro" id="IPR010427">
    <property type="entry name" value="DUF1023"/>
</dbReference>
<evidence type="ECO:0000313" key="3">
    <source>
        <dbReference type="Proteomes" id="UP000288929"/>
    </source>
</evidence>
<evidence type="ECO:0000313" key="2">
    <source>
        <dbReference type="EMBL" id="QAU51555.1"/>
    </source>
</evidence>
<dbReference type="OrthoDB" id="5969911at2"/>
<name>A0A410W6G5_9CORY</name>
<dbReference type="RefSeq" id="WP_128889124.1">
    <property type="nucleotide sequence ID" value="NZ_BMCX01000006.1"/>
</dbReference>
<feature type="domain" description="DUF1023" evidence="1">
    <location>
        <begin position="154"/>
        <end position="280"/>
    </location>
</feature>